<dbReference type="eggNOG" id="arCOG07260">
    <property type="taxonomic scope" value="Archaea"/>
</dbReference>
<dbReference type="AlphaFoldDB" id="L0AA08"/>
<dbReference type="SUPFAM" id="SSF56266">
    <property type="entry name" value="DmpA/ArgJ-like"/>
    <property type="match status" value="1"/>
</dbReference>
<sequence>MKIVDGFKICGYDDDNAKSGITAVFPMKENVASVYVAGGSPGTRDTEVIDLEKRKNHEVNAISIVGRSIYGLKAVEGIVDSLRKDNIGFKINNIIVPIVPSAVIFDFYYNNILPDETWGIKCYKNMSQDVKIGNYWAGKGATVGKLMGLEYMMKSGQGYYKEGFGKVEIGVLTVVNAIGEIINEKGEIIAGVNMNGKIIPSQEILKKKLMKNSSINTTVSIVMTNIKASVEEMKLIAKSAYLGISRRIRPIGLSLDGDVVFSVTTNEVEEDIDTIRGLVEDIASKSVLSIWGG</sequence>
<keyword evidence="3" id="KW-1185">Reference proteome</keyword>
<dbReference type="HOGENOM" id="CLU_044458_1_0_2"/>
<dbReference type="GO" id="GO:0004177">
    <property type="term" value="F:aminopeptidase activity"/>
    <property type="evidence" value="ECO:0007669"/>
    <property type="project" value="UniProtKB-KW"/>
</dbReference>
<proteinExistence type="inferred from homology"/>
<dbReference type="Gene3D" id="3.60.70.12">
    <property type="entry name" value="L-amino peptidase D-ALA esterase/amidase"/>
    <property type="match status" value="1"/>
</dbReference>
<organism evidence="2 3">
    <name type="scientific">Caldisphaera lagunensis (strain DSM 15908 / JCM 11604 / ANMR 0165 / IC-154)</name>
    <dbReference type="NCBI Taxonomy" id="1056495"/>
    <lineage>
        <taxon>Archaea</taxon>
        <taxon>Thermoproteota</taxon>
        <taxon>Thermoprotei</taxon>
        <taxon>Acidilobales</taxon>
        <taxon>Caldisphaeraceae</taxon>
        <taxon>Caldisphaera</taxon>
    </lineage>
</organism>
<dbReference type="Proteomes" id="UP000010469">
    <property type="component" value="Chromosome"/>
</dbReference>
<dbReference type="Pfam" id="PF03576">
    <property type="entry name" value="Peptidase_S58"/>
    <property type="match status" value="1"/>
</dbReference>
<dbReference type="InterPro" id="IPR016117">
    <property type="entry name" value="ArgJ-like_dom_sf"/>
</dbReference>
<accession>L0AA08</accession>
<dbReference type="PANTHER" id="PTHR36512">
    <property type="entry name" value="D-AMINOPEPTIDASE"/>
    <property type="match status" value="1"/>
</dbReference>
<reference evidence="3" key="1">
    <citation type="submission" date="2012-03" db="EMBL/GenBank/DDBJ databases">
        <title>Complete genome of Caldisphaera lagunensis DSM 15908.</title>
        <authorList>
            <person name="Lucas S."/>
            <person name="Copeland A."/>
            <person name="Lapidus A."/>
            <person name="Glavina del Rio T."/>
            <person name="Dalin E."/>
            <person name="Tice H."/>
            <person name="Bruce D."/>
            <person name="Goodwin L."/>
            <person name="Pitluck S."/>
            <person name="Peters L."/>
            <person name="Mikhailova N."/>
            <person name="Teshima H."/>
            <person name="Kyrpides N."/>
            <person name="Mavromatis K."/>
            <person name="Ivanova N."/>
            <person name="Brettin T."/>
            <person name="Detter J.C."/>
            <person name="Han C."/>
            <person name="Larimer F."/>
            <person name="Land M."/>
            <person name="Hauser L."/>
            <person name="Markowitz V."/>
            <person name="Cheng J.-F."/>
            <person name="Hugenholtz P."/>
            <person name="Woyke T."/>
            <person name="Wu D."/>
            <person name="Spring S."/>
            <person name="Schroeder M."/>
            <person name="Brambilla E."/>
            <person name="Klenk H.-P."/>
            <person name="Eisen J.A."/>
        </authorList>
    </citation>
    <scope>NUCLEOTIDE SEQUENCE [LARGE SCALE GENOMIC DNA]</scope>
    <source>
        <strain evidence="3">DSM 15908 / JCM 11604 / IC-154</strain>
    </source>
</reference>
<dbReference type="EMBL" id="CP003378">
    <property type="protein sequence ID" value="AFZ69967.1"/>
    <property type="molecule type" value="Genomic_DNA"/>
</dbReference>
<dbReference type="PANTHER" id="PTHR36512:SF3">
    <property type="entry name" value="BLR5678 PROTEIN"/>
    <property type="match status" value="1"/>
</dbReference>
<keyword evidence="2" id="KW-0645">Protease</keyword>
<dbReference type="InterPro" id="IPR005321">
    <property type="entry name" value="Peptidase_S58_DmpA"/>
</dbReference>
<evidence type="ECO:0000313" key="3">
    <source>
        <dbReference type="Proteomes" id="UP000010469"/>
    </source>
</evidence>
<dbReference type="InParanoid" id="L0AA08"/>
<dbReference type="RefSeq" id="WP_015231865.1">
    <property type="nucleotide sequence ID" value="NC_019791.1"/>
</dbReference>
<evidence type="ECO:0000256" key="1">
    <source>
        <dbReference type="ARBA" id="ARBA00007068"/>
    </source>
</evidence>
<keyword evidence="2" id="KW-0031">Aminopeptidase</keyword>
<gene>
    <name evidence="2" type="ordered locus">Calag_0183</name>
</gene>
<dbReference type="GeneID" id="14211443"/>
<dbReference type="KEGG" id="clg:Calag_0183"/>
<protein>
    <submittedName>
        <fullName evidence="2">L-aminopeptidase/D-esterase</fullName>
    </submittedName>
</protein>
<dbReference type="OrthoDB" id="36432at2157"/>
<evidence type="ECO:0000313" key="2">
    <source>
        <dbReference type="EMBL" id="AFZ69967.1"/>
    </source>
</evidence>
<name>L0AA08_CALLD</name>
<keyword evidence="2" id="KW-0378">Hydrolase</keyword>
<comment type="similarity">
    <text evidence="1">Belongs to the peptidase S58 family.</text>
</comment>